<dbReference type="RefSeq" id="WP_058353543.1">
    <property type="nucleotide sequence ID" value="NZ_CABMMD010000180.1"/>
</dbReference>
<gene>
    <name evidence="1" type="ORF">ASU35_13695</name>
</gene>
<keyword evidence="2" id="KW-1185">Reference proteome</keyword>
<dbReference type="STRING" id="290052.ASU35_13695"/>
<evidence type="ECO:0000313" key="2">
    <source>
        <dbReference type="Proteomes" id="UP000054874"/>
    </source>
</evidence>
<evidence type="ECO:0008006" key="3">
    <source>
        <dbReference type="Google" id="ProtNLM"/>
    </source>
</evidence>
<accession>A0A0V8QCL9</accession>
<dbReference type="EMBL" id="LNAM01000180">
    <property type="protein sequence ID" value="KSV58234.1"/>
    <property type="molecule type" value="Genomic_DNA"/>
</dbReference>
<dbReference type="OrthoDB" id="6398223at2"/>
<organism evidence="1 2">
    <name type="scientific">Acetivibrio ethanolgignens</name>
    <dbReference type="NCBI Taxonomy" id="290052"/>
    <lineage>
        <taxon>Bacteria</taxon>
        <taxon>Bacillati</taxon>
        <taxon>Bacillota</taxon>
        <taxon>Clostridia</taxon>
        <taxon>Eubacteriales</taxon>
        <taxon>Oscillospiraceae</taxon>
        <taxon>Acetivibrio</taxon>
    </lineage>
</organism>
<proteinExistence type="predicted"/>
<comment type="caution">
    <text evidence="1">The sequence shown here is derived from an EMBL/GenBank/DDBJ whole genome shotgun (WGS) entry which is preliminary data.</text>
</comment>
<reference evidence="1 2" key="1">
    <citation type="submission" date="2015-11" db="EMBL/GenBank/DDBJ databases">
        <title>Butyribacter intestini gen. nov., sp. nov., a butyric acid-producing bacterium of the family Lachnospiraceae isolated from the human faeces.</title>
        <authorList>
            <person name="Zou Y."/>
            <person name="Xue W."/>
            <person name="Luo G."/>
            <person name="Lv M."/>
        </authorList>
    </citation>
    <scope>NUCLEOTIDE SEQUENCE [LARGE SCALE GENOMIC DNA]</scope>
    <source>
        <strain evidence="1 2">ACET-33324</strain>
    </source>
</reference>
<dbReference type="Proteomes" id="UP000054874">
    <property type="component" value="Unassembled WGS sequence"/>
</dbReference>
<name>A0A0V8QCL9_9FIRM</name>
<protein>
    <recommendedName>
        <fullName evidence="3">CD-NTase associated protein 4-like DNA endonuclease domain-containing protein</fullName>
    </recommendedName>
</protein>
<dbReference type="AlphaFoldDB" id="A0A0V8QCL9"/>
<evidence type="ECO:0000313" key="1">
    <source>
        <dbReference type="EMBL" id="KSV58234.1"/>
    </source>
</evidence>
<sequence>MSYIVKSSEKTRKSGAETETKALLYLMNLRKDSEEIYYFIVDFFNDLTGMDAFSDKLWDIQSKGAKGNSPKAIGKELVTLFKNYMCDFDFADYILFVGGVSNTVRIDDEINSFGIENVNFDALQKMIEGLKEEAREKEYIDDKDITDTNISDFLKKVRFVVDDRKPSEYVKAIIKDHPGLVPEEKVLDAIFNEIRDKQASKKNVQVVEGVVIETQDEALRYFRHLTAADVRLLALQRIINRNPVGQGIPMSFMPILRTCPPEQEKDFIQECQTALSKALFNKNSAETFWALLEEVYGIILKNPLLDVNGIFNQMDKEIKKNAKDFDVLSLKYFIAQVKDCVQG</sequence>